<keyword evidence="2" id="KW-0238">DNA-binding</keyword>
<evidence type="ECO:0000313" key="6">
    <source>
        <dbReference type="Proteomes" id="UP000241639"/>
    </source>
</evidence>
<dbReference type="InterPro" id="IPR036388">
    <property type="entry name" value="WH-like_DNA-bd_sf"/>
</dbReference>
<comment type="caution">
    <text evidence="5">The sequence shown here is derived from an EMBL/GenBank/DDBJ whole genome shotgun (WGS) entry which is preliminary data.</text>
</comment>
<dbReference type="SUPFAM" id="SSF46785">
    <property type="entry name" value="Winged helix' DNA-binding domain"/>
    <property type="match status" value="1"/>
</dbReference>
<evidence type="ECO:0000256" key="3">
    <source>
        <dbReference type="ARBA" id="ARBA00023163"/>
    </source>
</evidence>
<dbReference type="CDD" id="cd07377">
    <property type="entry name" value="WHTH_GntR"/>
    <property type="match status" value="1"/>
</dbReference>
<dbReference type="GO" id="GO:0003700">
    <property type="term" value="F:DNA-binding transcription factor activity"/>
    <property type="evidence" value="ECO:0007669"/>
    <property type="project" value="InterPro"/>
</dbReference>
<evidence type="ECO:0000259" key="4">
    <source>
        <dbReference type="PROSITE" id="PS50949"/>
    </source>
</evidence>
<evidence type="ECO:0000256" key="1">
    <source>
        <dbReference type="ARBA" id="ARBA00023015"/>
    </source>
</evidence>
<dbReference type="OrthoDB" id="9801546at2"/>
<keyword evidence="6" id="KW-1185">Reference proteome</keyword>
<dbReference type="PROSITE" id="PS50949">
    <property type="entry name" value="HTH_GNTR"/>
    <property type="match status" value="1"/>
</dbReference>
<proteinExistence type="predicted"/>
<dbReference type="PANTHER" id="PTHR38445">
    <property type="entry name" value="HTH-TYPE TRANSCRIPTIONAL REPRESSOR YTRA"/>
    <property type="match status" value="1"/>
</dbReference>
<dbReference type="InterPro" id="IPR036390">
    <property type="entry name" value="WH_DNA-bd_sf"/>
</dbReference>
<keyword evidence="3" id="KW-0804">Transcription</keyword>
<name>A0A2T4Z7F0_9BACL</name>
<accession>A0A2T4Z7F0</accession>
<organism evidence="5 6">
    <name type="scientific">Desmospora activa DSM 45169</name>
    <dbReference type="NCBI Taxonomy" id="1121389"/>
    <lineage>
        <taxon>Bacteria</taxon>
        <taxon>Bacillati</taxon>
        <taxon>Bacillota</taxon>
        <taxon>Bacilli</taxon>
        <taxon>Bacillales</taxon>
        <taxon>Thermoactinomycetaceae</taxon>
        <taxon>Desmospora</taxon>
    </lineage>
</organism>
<gene>
    <name evidence="5" type="ORF">C8J48_0377</name>
</gene>
<dbReference type="GO" id="GO:0003677">
    <property type="term" value="F:DNA binding"/>
    <property type="evidence" value="ECO:0007669"/>
    <property type="project" value="UniProtKB-KW"/>
</dbReference>
<dbReference type="Proteomes" id="UP000241639">
    <property type="component" value="Unassembled WGS sequence"/>
</dbReference>
<dbReference type="AlphaFoldDB" id="A0A2T4Z7F0"/>
<evidence type="ECO:0000256" key="2">
    <source>
        <dbReference type="ARBA" id="ARBA00023125"/>
    </source>
</evidence>
<sequence length="133" mass="15656">MWFDVDPRQETPLYQQLIHNVKTAVAKGILTEGDRLPSVRDLAGMIRVNPNTIAKSYRELEREGIIETLRGRGTFIAAQSVRGSREDKKAMLKEKLEPILVEAHYLDMDEEEFVSFIEEIIRDWYRERRRVHE</sequence>
<dbReference type="EMBL" id="PZZP01000001">
    <property type="protein sequence ID" value="PTM57814.1"/>
    <property type="molecule type" value="Genomic_DNA"/>
</dbReference>
<protein>
    <submittedName>
        <fullName evidence="5">GntR family transcriptional regulator</fullName>
    </submittedName>
</protein>
<dbReference type="RefSeq" id="WP_107724687.1">
    <property type="nucleotide sequence ID" value="NZ_PZZP01000001.1"/>
</dbReference>
<dbReference type="SMART" id="SM00345">
    <property type="entry name" value="HTH_GNTR"/>
    <property type="match status" value="1"/>
</dbReference>
<evidence type="ECO:0000313" key="5">
    <source>
        <dbReference type="EMBL" id="PTM57814.1"/>
    </source>
</evidence>
<feature type="domain" description="HTH gntR-type" evidence="4">
    <location>
        <begin position="11"/>
        <end position="79"/>
    </location>
</feature>
<reference evidence="5 6" key="1">
    <citation type="submission" date="2018-04" db="EMBL/GenBank/DDBJ databases">
        <title>Genomic Encyclopedia of Archaeal and Bacterial Type Strains, Phase II (KMG-II): from individual species to whole genera.</title>
        <authorList>
            <person name="Goeker M."/>
        </authorList>
    </citation>
    <scope>NUCLEOTIDE SEQUENCE [LARGE SCALE GENOMIC DNA]</scope>
    <source>
        <strain evidence="5 6">DSM 45169</strain>
    </source>
</reference>
<dbReference type="Gene3D" id="1.10.10.10">
    <property type="entry name" value="Winged helix-like DNA-binding domain superfamily/Winged helix DNA-binding domain"/>
    <property type="match status" value="1"/>
</dbReference>
<dbReference type="InterPro" id="IPR000524">
    <property type="entry name" value="Tscrpt_reg_HTH_GntR"/>
</dbReference>
<keyword evidence="1" id="KW-0805">Transcription regulation</keyword>
<dbReference type="PANTHER" id="PTHR38445:SF9">
    <property type="entry name" value="HTH-TYPE TRANSCRIPTIONAL REPRESSOR YTRA"/>
    <property type="match status" value="1"/>
</dbReference>
<dbReference type="Pfam" id="PF00392">
    <property type="entry name" value="GntR"/>
    <property type="match status" value="1"/>
</dbReference>